<keyword evidence="2" id="KW-1185">Reference proteome</keyword>
<comment type="caution">
    <text evidence="1">The sequence shown here is derived from an EMBL/GenBank/DDBJ whole genome shotgun (WGS) entry which is preliminary data.</text>
</comment>
<proteinExistence type="predicted"/>
<dbReference type="RefSeq" id="WP_110988585.1">
    <property type="nucleotide sequence ID" value="NZ_CAWNWM010000025.1"/>
</dbReference>
<dbReference type="AlphaFoldDB" id="A0A2W1JIQ8"/>
<evidence type="ECO:0000313" key="1">
    <source>
        <dbReference type="EMBL" id="PZD70942.1"/>
    </source>
</evidence>
<gene>
    <name evidence="1" type="ORF">C1752_08717</name>
</gene>
<protein>
    <submittedName>
        <fullName evidence="1">Uncharacterized protein</fullName>
    </submittedName>
</protein>
<sequence length="148" mass="16342">MPQQHPFYLLWSGAINLGDTPGVFNNAQFAGLLVQIPVTLSFIPENDLPVRFLLKTSDVEIFNDKKHPVFWDWEPGTALPSPVGYVDDTDLIPEQPEFHELSVPHSAAAVGPHTITLQVNSEVSAGLRDDFVLECIEAHETIGAKIGW</sequence>
<accession>A0A2W1JIQ8</accession>
<dbReference type="OrthoDB" id="3531377at2"/>
<evidence type="ECO:0000313" key="2">
    <source>
        <dbReference type="Proteomes" id="UP000248857"/>
    </source>
</evidence>
<organism evidence="1 2">
    <name type="scientific">Acaryochloris thomasi RCC1774</name>
    <dbReference type="NCBI Taxonomy" id="1764569"/>
    <lineage>
        <taxon>Bacteria</taxon>
        <taxon>Bacillati</taxon>
        <taxon>Cyanobacteriota</taxon>
        <taxon>Cyanophyceae</taxon>
        <taxon>Acaryochloridales</taxon>
        <taxon>Acaryochloridaceae</taxon>
        <taxon>Acaryochloris</taxon>
        <taxon>Acaryochloris thomasi</taxon>
    </lineage>
</organism>
<reference evidence="1 2" key="1">
    <citation type="journal article" date="2018" name="Sci. Rep.">
        <title>A novel species of the marine cyanobacterium Acaryochloris with a unique pigment content and lifestyle.</title>
        <authorList>
            <person name="Partensky F."/>
            <person name="Six C."/>
            <person name="Ratin M."/>
            <person name="Garczarek L."/>
            <person name="Vaulot D."/>
            <person name="Probert I."/>
            <person name="Calteau A."/>
            <person name="Gourvil P."/>
            <person name="Marie D."/>
            <person name="Grebert T."/>
            <person name="Bouchier C."/>
            <person name="Le Panse S."/>
            <person name="Gachenot M."/>
            <person name="Rodriguez F."/>
            <person name="Garrido J.L."/>
        </authorList>
    </citation>
    <scope>NUCLEOTIDE SEQUENCE [LARGE SCALE GENOMIC DNA]</scope>
    <source>
        <strain evidence="1 2">RCC1774</strain>
    </source>
</reference>
<dbReference type="Proteomes" id="UP000248857">
    <property type="component" value="Unassembled WGS sequence"/>
</dbReference>
<name>A0A2W1JIQ8_9CYAN</name>
<dbReference type="EMBL" id="PQWO01000025">
    <property type="protein sequence ID" value="PZD70942.1"/>
    <property type="molecule type" value="Genomic_DNA"/>
</dbReference>